<organism evidence="2 3">
    <name type="scientific">Salinigranum rubrum</name>
    <dbReference type="NCBI Taxonomy" id="755307"/>
    <lineage>
        <taxon>Archaea</taxon>
        <taxon>Methanobacteriati</taxon>
        <taxon>Methanobacteriota</taxon>
        <taxon>Stenosarchaea group</taxon>
        <taxon>Halobacteria</taxon>
        <taxon>Halobacteriales</taxon>
        <taxon>Haloferacaceae</taxon>
        <taxon>Salinigranum</taxon>
    </lineage>
</organism>
<dbReference type="Proteomes" id="UP000236584">
    <property type="component" value="Chromosome"/>
</dbReference>
<dbReference type="EMBL" id="CP026309">
    <property type="protein sequence ID" value="AUV80836.1"/>
    <property type="molecule type" value="Genomic_DNA"/>
</dbReference>
<feature type="region of interest" description="Disordered" evidence="1">
    <location>
        <begin position="1"/>
        <end position="52"/>
    </location>
</feature>
<dbReference type="AlphaFoldDB" id="A0A2I8VFY7"/>
<protein>
    <submittedName>
        <fullName evidence="2">Uncharacterized protein</fullName>
    </submittedName>
</protein>
<evidence type="ECO:0000256" key="1">
    <source>
        <dbReference type="SAM" id="MobiDB-lite"/>
    </source>
</evidence>
<feature type="region of interest" description="Disordered" evidence="1">
    <location>
        <begin position="64"/>
        <end position="88"/>
    </location>
</feature>
<feature type="compositionally biased region" description="Basic and acidic residues" evidence="1">
    <location>
        <begin position="37"/>
        <end position="52"/>
    </location>
</feature>
<sequence>MTAPHHGLGGAIRADGSPSEPRPSSCDPATGKSVETLPRERADRRRTECDRRVVPTLMTDGIAFGTKPRARRERMRDETIPIRPTRTD</sequence>
<proteinExistence type="predicted"/>
<evidence type="ECO:0000313" key="3">
    <source>
        <dbReference type="Proteomes" id="UP000236584"/>
    </source>
</evidence>
<gene>
    <name evidence="2" type="ORF">C2R22_03480</name>
</gene>
<name>A0A2I8VFY7_9EURY</name>
<evidence type="ECO:0000313" key="2">
    <source>
        <dbReference type="EMBL" id="AUV80836.1"/>
    </source>
</evidence>
<reference evidence="2 3" key="1">
    <citation type="submission" date="2018-01" db="EMBL/GenBank/DDBJ databases">
        <title>Complete genome sequence of Salinigranum rubrum GX10T, an extremely halophilic archaeon isolated from a marine solar saltern.</title>
        <authorList>
            <person name="Han S."/>
        </authorList>
    </citation>
    <scope>NUCLEOTIDE SEQUENCE [LARGE SCALE GENOMIC DNA]</scope>
    <source>
        <strain evidence="2 3">GX10</strain>
    </source>
</reference>
<dbReference type="KEGG" id="srub:C2R22_03480"/>
<keyword evidence="3" id="KW-1185">Reference proteome</keyword>
<feature type="compositionally biased region" description="Basic and acidic residues" evidence="1">
    <location>
        <begin position="74"/>
        <end position="88"/>
    </location>
</feature>
<accession>A0A2I8VFY7</accession>